<evidence type="ECO:0000313" key="1">
    <source>
        <dbReference type="EMBL" id="JAD49144.1"/>
    </source>
</evidence>
<protein>
    <submittedName>
        <fullName evidence="1">Uncharacterized protein</fullName>
    </submittedName>
</protein>
<organism evidence="1">
    <name type="scientific">Arundo donax</name>
    <name type="common">Giant reed</name>
    <name type="synonym">Donax arundinaceus</name>
    <dbReference type="NCBI Taxonomy" id="35708"/>
    <lineage>
        <taxon>Eukaryota</taxon>
        <taxon>Viridiplantae</taxon>
        <taxon>Streptophyta</taxon>
        <taxon>Embryophyta</taxon>
        <taxon>Tracheophyta</taxon>
        <taxon>Spermatophyta</taxon>
        <taxon>Magnoliopsida</taxon>
        <taxon>Liliopsida</taxon>
        <taxon>Poales</taxon>
        <taxon>Poaceae</taxon>
        <taxon>PACMAD clade</taxon>
        <taxon>Arundinoideae</taxon>
        <taxon>Arundineae</taxon>
        <taxon>Arundo</taxon>
    </lineage>
</organism>
<reference evidence="1" key="1">
    <citation type="submission" date="2014-09" db="EMBL/GenBank/DDBJ databases">
        <authorList>
            <person name="Magalhaes I.L.F."/>
            <person name="Oliveira U."/>
            <person name="Santos F.R."/>
            <person name="Vidigal T.H.D.A."/>
            <person name="Brescovit A.D."/>
            <person name="Santos A.J."/>
        </authorList>
    </citation>
    <scope>NUCLEOTIDE SEQUENCE</scope>
    <source>
        <tissue evidence="1">Shoot tissue taken approximately 20 cm above the soil surface</tissue>
    </source>
</reference>
<sequence>MRVSTTKKKRKKIVK</sequence>
<accession>A0A0A9Q1Q6</accession>
<reference evidence="1" key="2">
    <citation type="journal article" date="2015" name="Data Brief">
        <title>Shoot transcriptome of the giant reed, Arundo donax.</title>
        <authorList>
            <person name="Barrero R.A."/>
            <person name="Guerrero F.D."/>
            <person name="Moolhuijzen P."/>
            <person name="Goolsby J.A."/>
            <person name="Tidwell J."/>
            <person name="Bellgard S.E."/>
            <person name="Bellgard M.I."/>
        </authorList>
    </citation>
    <scope>NUCLEOTIDE SEQUENCE</scope>
    <source>
        <tissue evidence="1">Shoot tissue taken approximately 20 cm above the soil surface</tissue>
    </source>
</reference>
<proteinExistence type="predicted"/>
<dbReference type="EMBL" id="GBRH01248751">
    <property type="protein sequence ID" value="JAD49144.1"/>
    <property type="molecule type" value="Transcribed_RNA"/>
</dbReference>
<name>A0A0A9Q1Q6_ARUDO</name>